<keyword evidence="2" id="KW-0472">Membrane</keyword>
<dbReference type="AlphaFoldDB" id="A0A9P8ADS0"/>
<accession>A0A9P8ADS0</accession>
<reference evidence="3" key="1">
    <citation type="journal article" date="2021" name="Genome Biol. Evol.">
        <title>The assembled and annotated genome of the fairy-ring fungus Marasmius oreades.</title>
        <authorList>
            <person name="Hiltunen M."/>
            <person name="Ament-Velasquez S.L."/>
            <person name="Johannesson H."/>
        </authorList>
    </citation>
    <scope>NUCLEOTIDE SEQUENCE</scope>
    <source>
        <strain evidence="3">03SP1</strain>
    </source>
</reference>
<dbReference type="EMBL" id="CM032181">
    <property type="protein sequence ID" value="KAG7098066.1"/>
    <property type="molecule type" value="Genomic_DNA"/>
</dbReference>
<evidence type="ECO:0000313" key="3">
    <source>
        <dbReference type="EMBL" id="KAG7098066.1"/>
    </source>
</evidence>
<feature type="transmembrane region" description="Helical" evidence="2">
    <location>
        <begin position="6"/>
        <end position="24"/>
    </location>
</feature>
<dbReference type="RefSeq" id="XP_043014536.1">
    <property type="nucleotide sequence ID" value="XM_043145837.1"/>
</dbReference>
<feature type="region of interest" description="Disordered" evidence="1">
    <location>
        <begin position="157"/>
        <end position="196"/>
    </location>
</feature>
<evidence type="ECO:0000313" key="4">
    <source>
        <dbReference type="Proteomes" id="UP001049176"/>
    </source>
</evidence>
<keyword evidence="4" id="KW-1185">Reference proteome</keyword>
<keyword evidence="2" id="KW-0812">Transmembrane</keyword>
<keyword evidence="2" id="KW-1133">Transmembrane helix</keyword>
<dbReference type="KEGG" id="more:E1B28_000040"/>
<comment type="caution">
    <text evidence="3">The sequence shown here is derived from an EMBL/GenBank/DDBJ whole genome shotgun (WGS) entry which is preliminary data.</text>
</comment>
<gene>
    <name evidence="3" type="ORF">E1B28_000040</name>
</gene>
<feature type="transmembrane region" description="Helical" evidence="2">
    <location>
        <begin position="80"/>
        <end position="99"/>
    </location>
</feature>
<proteinExistence type="predicted"/>
<feature type="transmembrane region" description="Helical" evidence="2">
    <location>
        <begin position="44"/>
        <end position="68"/>
    </location>
</feature>
<dbReference type="Proteomes" id="UP001049176">
    <property type="component" value="Chromosome 1"/>
</dbReference>
<name>A0A9P8ADS0_9AGAR</name>
<sequence length="196" mass="21098">MEANTLLSILMVVFEYSSAILTIIRSIQAFRAGGPWRNQKSGFLYLIFEQGVFYFSVVSLFTTGAVVLNFRAPAGSFFQRFLNGLTLPLSGLLTARFLLHLRRWESEHSHSATVNDGSIIGQESTMGGFRAAPGVLSTIIDDFGVDPVAFAKAGGSQRSQIALEEPESPVFGGGTSSQREKNISRRAGSEGGAGEV</sequence>
<dbReference type="GeneID" id="66069116"/>
<organism evidence="3 4">
    <name type="scientific">Marasmius oreades</name>
    <name type="common">fairy-ring Marasmius</name>
    <dbReference type="NCBI Taxonomy" id="181124"/>
    <lineage>
        <taxon>Eukaryota</taxon>
        <taxon>Fungi</taxon>
        <taxon>Dikarya</taxon>
        <taxon>Basidiomycota</taxon>
        <taxon>Agaricomycotina</taxon>
        <taxon>Agaricomycetes</taxon>
        <taxon>Agaricomycetidae</taxon>
        <taxon>Agaricales</taxon>
        <taxon>Marasmiineae</taxon>
        <taxon>Marasmiaceae</taxon>
        <taxon>Marasmius</taxon>
    </lineage>
</organism>
<evidence type="ECO:0000256" key="2">
    <source>
        <dbReference type="SAM" id="Phobius"/>
    </source>
</evidence>
<evidence type="ECO:0000256" key="1">
    <source>
        <dbReference type="SAM" id="MobiDB-lite"/>
    </source>
</evidence>
<dbReference type="OrthoDB" id="3267855at2759"/>
<protein>
    <submittedName>
        <fullName evidence="3">Uncharacterized protein</fullName>
    </submittedName>
</protein>